<dbReference type="SUPFAM" id="SSF51419">
    <property type="entry name" value="PLP-binding barrel"/>
    <property type="match status" value="1"/>
</dbReference>
<evidence type="ECO:0000256" key="2">
    <source>
        <dbReference type="HAMAP-Rule" id="MF_02087"/>
    </source>
</evidence>
<comment type="caution">
    <text evidence="6">The sequence shown here is derived from an EMBL/GenBank/DDBJ whole genome shotgun (WGS) entry which is preliminary data.</text>
</comment>
<dbReference type="HAMAP" id="MF_02087">
    <property type="entry name" value="PLP_homeostasis"/>
    <property type="match status" value="1"/>
</dbReference>
<comment type="similarity">
    <text evidence="2 4">Belongs to the pyridoxal phosphate-binding protein YggS/PROSC family.</text>
</comment>
<dbReference type="PATRIC" id="fig|29422.6.peg.3329"/>
<evidence type="ECO:0000256" key="1">
    <source>
        <dbReference type="ARBA" id="ARBA00022898"/>
    </source>
</evidence>
<dbReference type="Gene3D" id="3.20.20.10">
    <property type="entry name" value="Alanine racemase"/>
    <property type="match status" value="1"/>
</dbReference>
<dbReference type="Pfam" id="PF01168">
    <property type="entry name" value="Ala_racemase_N"/>
    <property type="match status" value="1"/>
</dbReference>
<dbReference type="NCBIfam" id="TIGR00044">
    <property type="entry name" value="YggS family pyridoxal phosphate-dependent enzyme"/>
    <property type="match status" value="1"/>
</dbReference>
<organism evidence="6 7">
    <name type="scientific">Legionella brunensis</name>
    <dbReference type="NCBI Taxonomy" id="29422"/>
    <lineage>
        <taxon>Bacteria</taxon>
        <taxon>Pseudomonadati</taxon>
        <taxon>Pseudomonadota</taxon>
        <taxon>Gammaproteobacteria</taxon>
        <taxon>Legionellales</taxon>
        <taxon>Legionellaceae</taxon>
        <taxon>Legionella</taxon>
    </lineage>
</organism>
<dbReference type="RefSeq" id="WP_058443092.1">
    <property type="nucleotide sequence ID" value="NZ_CAAAHU010000008.1"/>
</dbReference>
<sequence length="231" mass="26116">MVNITDRIHRIQELIASSAKYYQRCPQEILLLAVSKGHSIHAILEAYQAGLRNFGENHYQEARQKIQALHSLGICWHFIGPIQSNKAKNIAQNFSWVHSVSREEIAYLLNKHRSAYLPPLNVCLQINLDNEESKSGISPGQVEELAAFIIKLPNLKLRGLMAIPLPQKEEEQQYESLSRLTHLFIELNKKMDLSMDTLSMGMSEDLIAAIRAGSTIVRIGRALFGDREESA</sequence>
<dbReference type="EMBL" id="LNXV01000036">
    <property type="protein sequence ID" value="KTC77044.1"/>
    <property type="molecule type" value="Genomic_DNA"/>
</dbReference>
<evidence type="ECO:0000256" key="4">
    <source>
        <dbReference type="RuleBase" id="RU004514"/>
    </source>
</evidence>
<keyword evidence="1 2" id="KW-0663">Pyridoxal phosphate</keyword>
<evidence type="ECO:0000313" key="7">
    <source>
        <dbReference type="Proteomes" id="UP000054742"/>
    </source>
</evidence>
<name>A0A0W0S1K2_9GAMM</name>
<dbReference type="InterPro" id="IPR011078">
    <property type="entry name" value="PyrdxlP_homeostasis"/>
</dbReference>
<dbReference type="PROSITE" id="PS01211">
    <property type="entry name" value="UPF0001"/>
    <property type="match status" value="1"/>
</dbReference>
<evidence type="ECO:0000256" key="3">
    <source>
        <dbReference type="PIRSR" id="PIRSR004848-1"/>
    </source>
</evidence>
<dbReference type="OrthoDB" id="9804072at2"/>
<dbReference type="PANTHER" id="PTHR10146">
    <property type="entry name" value="PROLINE SYNTHETASE CO-TRANSCRIBED BACTERIAL HOMOLOG PROTEIN"/>
    <property type="match status" value="1"/>
</dbReference>
<comment type="cofactor">
    <cofactor evidence="3">
        <name>pyridoxal 5'-phosphate</name>
        <dbReference type="ChEBI" id="CHEBI:597326"/>
    </cofactor>
</comment>
<reference evidence="6 7" key="1">
    <citation type="submission" date="2015-11" db="EMBL/GenBank/DDBJ databases">
        <title>Genomic analysis of 38 Legionella species identifies large and diverse effector repertoires.</title>
        <authorList>
            <person name="Burstein D."/>
            <person name="Amaro F."/>
            <person name="Zusman T."/>
            <person name="Lifshitz Z."/>
            <person name="Cohen O."/>
            <person name="Gilbert J.A."/>
            <person name="Pupko T."/>
            <person name="Shuman H.A."/>
            <person name="Segal G."/>
        </authorList>
    </citation>
    <scope>NUCLEOTIDE SEQUENCE [LARGE SCALE GENOMIC DNA]</scope>
    <source>
        <strain evidence="6 7">ATCC 43878</strain>
    </source>
</reference>
<proteinExistence type="inferred from homology"/>
<dbReference type="CDD" id="cd06824">
    <property type="entry name" value="PLPDE_III_Yggs_like"/>
    <property type="match status" value="1"/>
</dbReference>
<dbReference type="InterPro" id="IPR029066">
    <property type="entry name" value="PLP-binding_barrel"/>
</dbReference>
<dbReference type="STRING" id="29422.Lbru_3151"/>
<evidence type="ECO:0000313" key="6">
    <source>
        <dbReference type="EMBL" id="KTC77044.1"/>
    </source>
</evidence>
<feature type="modified residue" description="N6-(pyridoxal phosphate)lysine" evidence="2 3">
    <location>
        <position position="36"/>
    </location>
</feature>
<feature type="domain" description="Alanine racemase N-terminal" evidence="5">
    <location>
        <begin position="33"/>
        <end position="227"/>
    </location>
</feature>
<dbReference type="GO" id="GO:0030170">
    <property type="term" value="F:pyridoxal phosphate binding"/>
    <property type="evidence" value="ECO:0007669"/>
    <property type="project" value="UniProtKB-UniRule"/>
</dbReference>
<keyword evidence="7" id="KW-1185">Reference proteome</keyword>
<dbReference type="PANTHER" id="PTHR10146:SF14">
    <property type="entry name" value="PYRIDOXAL PHOSPHATE HOMEOSTASIS PROTEIN"/>
    <property type="match status" value="1"/>
</dbReference>
<dbReference type="Proteomes" id="UP000054742">
    <property type="component" value="Unassembled WGS sequence"/>
</dbReference>
<evidence type="ECO:0000259" key="5">
    <source>
        <dbReference type="Pfam" id="PF01168"/>
    </source>
</evidence>
<protein>
    <recommendedName>
        <fullName evidence="2">Pyridoxal phosphate homeostasis protein</fullName>
        <shortName evidence="2">PLP homeostasis protein</shortName>
    </recommendedName>
</protein>
<dbReference type="AlphaFoldDB" id="A0A0W0S1K2"/>
<dbReference type="InterPro" id="IPR001608">
    <property type="entry name" value="Ala_racemase_N"/>
</dbReference>
<gene>
    <name evidence="6" type="ORF">Lbru_3151</name>
</gene>
<comment type="function">
    <text evidence="2">Pyridoxal 5'-phosphate (PLP)-binding protein, which is involved in PLP homeostasis.</text>
</comment>
<accession>A0A0W0S1K2</accession>
<dbReference type="PIRSF" id="PIRSF004848">
    <property type="entry name" value="YBL036c_PLPDEIII"/>
    <property type="match status" value="1"/>
</dbReference>